<dbReference type="InterPro" id="IPR036134">
    <property type="entry name" value="Crypto/Photolyase_FAD-like_sf"/>
</dbReference>
<feature type="binding site" evidence="5">
    <location>
        <position position="256"/>
    </location>
    <ligand>
        <name>FAD</name>
        <dbReference type="ChEBI" id="CHEBI:57692"/>
    </ligand>
</feature>
<reference evidence="8 9" key="1">
    <citation type="submission" date="2016-01" db="EMBL/GenBank/DDBJ databases">
        <title>Whole genome sequencing of Myroides marinus L41.</title>
        <authorList>
            <person name="Hong K.W."/>
        </authorList>
    </citation>
    <scope>NUCLEOTIDE SEQUENCE [LARGE SCALE GENOMIC DNA]</scope>
    <source>
        <strain evidence="8 9">L41</strain>
    </source>
</reference>
<dbReference type="AlphaFoldDB" id="A0A161SJL6"/>
<dbReference type="GO" id="GO:0003677">
    <property type="term" value="F:DNA binding"/>
    <property type="evidence" value="ECO:0007669"/>
    <property type="project" value="TreeGrafter"/>
</dbReference>
<comment type="cofactor">
    <cofactor evidence="5">
        <name>FAD</name>
        <dbReference type="ChEBI" id="CHEBI:57692"/>
    </cofactor>
    <text evidence="5">Binds 1 FAD per subunit.</text>
</comment>
<comment type="cofactor">
    <cofactor evidence="1">
        <name>(6R)-5,10-methylene-5,6,7,8-tetrahydrofolate</name>
        <dbReference type="ChEBI" id="CHEBI:15636"/>
    </cofactor>
</comment>
<dbReference type="PROSITE" id="PS51645">
    <property type="entry name" value="PHR_CRY_ALPHA_BETA"/>
    <property type="match status" value="1"/>
</dbReference>
<dbReference type="Pfam" id="PF03441">
    <property type="entry name" value="FAD_binding_7"/>
    <property type="match status" value="1"/>
</dbReference>
<feature type="binding site" evidence="5">
    <location>
        <begin position="259"/>
        <end position="266"/>
    </location>
    <ligand>
        <name>FAD</name>
        <dbReference type="ChEBI" id="CHEBI:57692"/>
    </ligand>
</feature>
<dbReference type="OrthoDB" id="9772484at2"/>
<keyword evidence="8" id="KW-0456">Lyase</keyword>
<dbReference type="GO" id="GO:0009416">
    <property type="term" value="P:response to light stimulus"/>
    <property type="evidence" value="ECO:0007669"/>
    <property type="project" value="TreeGrafter"/>
</dbReference>
<dbReference type="PROSITE" id="PS00691">
    <property type="entry name" value="DNA_PHOTOLYASES_1_2"/>
    <property type="match status" value="1"/>
</dbReference>
<dbReference type="PANTHER" id="PTHR11455">
    <property type="entry name" value="CRYPTOCHROME"/>
    <property type="match status" value="1"/>
</dbReference>
<dbReference type="InterPro" id="IPR005101">
    <property type="entry name" value="Cryptochr/Photolyase_FAD-bd"/>
</dbReference>
<dbReference type="EMBL" id="LQNU01000049">
    <property type="protein sequence ID" value="KZE82015.1"/>
    <property type="molecule type" value="Genomic_DNA"/>
</dbReference>
<dbReference type="GO" id="GO:0071949">
    <property type="term" value="F:FAD binding"/>
    <property type="evidence" value="ECO:0007669"/>
    <property type="project" value="TreeGrafter"/>
</dbReference>
<dbReference type="InterPro" id="IPR014729">
    <property type="entry name" value="Rossmann-like_a/b/a_fold"/>
</dbReference>
<feature type="binding site" evidence="5">
    <location>
        <begin position="356"/>
        <end position="358"/>
    </location>
    <ligand>
        <name>FAD</name>
        <dbReference type="ChEBI" id="CHEBI:57692"/>
    </ligand>
</feature>
<organism evidence="8 9">
    <name type="scientific">Myroides marinus</name>
    <dbReference type="NCBI Taxonomy" id="703342"/>
    <lineage>
        <taxon>Bacteria</taxon>
        <taxon>Pseudomonadati</taxon>
        <taxon>Bacteroidota</taxon>
        <taxon>Flavobacteriia</taxon>
        <taxon>Flavobacteriales</taxon>
        <taxon>Flavobacteriaceae</taxon>
        <taxon>Myroides</taxon>
    </lineage>
</organism>
<gene>
    <name evidence="8" type="ORF">AV926_07755</name>
</gene>
<dbReference type="Gene3D" id="3.40.50.620">
    <property type="entry name" value="HUPs"/>
    <property type="match status" value="1"/>
</dbReference>
<dbReference type="InterPro" id="IPR006050">
    <property type="entry name" value="DNA_photolyase_N"/>
</dbReference>
<dbReference type="Proteomes" id="UP000076630">
    <property type="component" value="Unassembled WGS sequence"/>
</dbReference>
<keyword evidence="9" id="KW-1185">Reference proteome</keyword>
<comment type="similarity">
    <text evidence="6">Belongs to the DNA photolyase family.</text>
</comment>
<evidence type="ECO:0000256" key="6">
    <source>
        <dbReference type="RuleBase" id="RU004182"/>
    </source>
</evidence>
<dbReference type="PROSITE" id="PS00394">
    <property type="entry name" value="DNA_PHOTOLYASES_1_1"/>
    <property type="match status" value="1"/>
</dbReference>
<dbReference type="PRINTS" id="PR00147">
    <property type="entry name" value="DNAPHOTLYASE"/>
</dbReference>
<keyword evidence="4 6" id="KW-0157">Chromophore</keyword>
<dbReference type="GO" id="GO:0006139">
    <property type="term" value="P:nucleobase-containing compound metabolic process"/>
    <property type="evidence" value="ECO:0007669"/>
    <property type="project" value="UniProtKB-ARBA"/>
</dbReference>
<dbReference type="InterPro" id="IPR036155">
    <property type="entry name" value="Crypto/Photolyase_N_sf"/>
</dbReference>
<feature type="binding site" evidence="5">
    <location>
        <position position="216"/>
    </location>
    <ligand>
        <name>FAD</name>
        <dbReference type="ChEBI" id="CHEBI:57692"/>
    </ligand>
</feature>
<dbReference type="SUPFAM" id="SSF52425">
    <property type="entry name" value="Cryptochrome/photolyase, N-terminal domain"/>
    <property type="match status" value="1"/>
</dbReference>
<dbReference type="Gene3D" id="1.10.579.10">
    <property type="entry name" value="DNA Cyclobutane Dipyrimidine Photolyase, subunit A, domain 3"/>
    <property type="match status" value="1"/>
</dbReference>
<evidence type="ECO:0000313" key="8">
    <source>
        <dbReference type="EMBL" id="KZE82015.1"/>
    </source>
</evidence>
<keyword evidence="3 5" id="KW-0274">FAD</keyword>
<dbReference type="InterPro" id="IPR018394">
    <property type="entry name" value="DNA_photolyase_1_CS_C"/>
</dbReference>
<sequence>MKHREEIVVFWFRRDLRLCDNVGLYHALQSEYKVLPIFIFDKEVLEQFPNPLDKRLTYIHDAIAGIDNQLKSFGTGVLCFHSTALEVFSVLTKEYDIKAVYANEDYEPKTIKRDQQIGDYLGTYSIPFYLFKDQVIFRGGDILKQDGTPYQVYTPYAKKWREQLTNQHLYDYSIKLASELFYSINCAIPTLESLGYTHGVNGIIPPYVDLPIISNYDKYRDYPGIDGTSKLGVALRFGTISVRQCVKIALKENAVWLSELIWREFFSQILYLYPQVENHCFKSKYEAVQYRNNEEEFKAWCNGQTGYPIVDAGMRELNETGFMHNRVRMITASFLTKHLLIDWRWGEAYFAQQLLDYDLASNNGNWQWVAGCGCDAAPYFRVFNPTEQVKKFDKDFVYLDKWVPEWRELDYVQPIVEHKFARERVLKAFKQALGTDTD</sequence>
<evidence type="ECO:0000256" key="2">
    <source>
        <dbReference type="ARBA" id="ARBA00022630"/>
    </source>
</evidence>
<dbReference type="InterPro" id="IPR002081">
    <property type="entry name" value="Cryptochrome/DNA_photolyase_1"/>
</dbReference>
<evidence type="ECO:0000256" key="3">
    <source>
        <dbReference type="ARBA" id="ARBA00022827"/>
    </source>
</evidence>
<proteinExistence type="inferred from homology"/>
<dbReference type="RefSeq" id="WP_038984601.1">
    <property type="nucleotide sequence ID" value="NZ_JACAJP010000032.1"/>
</dbReference>
<accession>A0A161SJL6</accession>
<evidence type="ECO:0000256" key="1">
    <source>
        <dbReference type="ARBA" id="ARBA00001932"/>
    </source>
</evidence>
<evidence type="ECO:0000259" key="7">
    <source>
        <dbReference type="PROSITE" id="PS51645"/>
    </source>
</evidence>
<dbReference type="GO" id="GO:0003904">
    <property type="term" value="F:deoxyribodipyrimidine photo-lyase activity"/>
    <property type="evidence" value="ECO:0007669"/>
    <property type="project" value="TreeGrafter"/>
</dbReference>
<name>A0A161SJL6_9FLAO</name>
<dbReference type="GO" id="GO:0006950">
    <property type="term" value="P:response to stress"/>
    <property type="evidence" value="ECO:0007669"/>
    <property type="project" value="UniProtKB-ARBA"/>
</dbReference>
<dbReference type="Gene3D" id="1.25.40.80">
    <property type="match status" value="2"/>
</dbReference>
<dbReference type="Pfam" id="PF00875">
    <property type="entry name" value="DNA_photolyase"/>
    <property type="match status" value="1"/>
</dbReference>
<comment type="caution">
    <text evidence="8">The sequence shown here is derived from an EMBL/GenBank/DDBJ whole genome shotgun (WGS) entry which is preliminary data.</text>
</comment>
<dbReference type="SUPFAM" id="SSF48173">
    <property type="entry name" value="Cryptochrome/photolyase FAD-binding domain"/>
    <property type="match status" value="1"/>
</dbReference>
<keyword evidence="2 5" id="KW-0285">Flavoprotein</keyword>
<dbReference type="PANTHER" id="PTHR11455:SF9">
    <property type="entry name" value="CRYPTOCHROME CIRCADIAN CLOCK 5 ISOFORM X1"/>
    <property type="match status" value="1"/>
</dbReference>
<evidence type="ECO:0000256" key="5">
    <source>
        <dbReference type="PIRSR" id="PIRSR602081-1"/>
    </source>
</evidence>
<protein>
    <submittedName>
        <fullName evidence="8">Deoxyribodipyrimidine photolyase</fullName>
    </submittedName>
</protein>
<feature type="domain" description="Photolyase/cryptochrome alpha/beta" evidence="7">
    <location>
        <begin position="6"/>
        <end position="136"/>
    </location>
</feature>
<evidence type="ECO:0000313" key="9">
    <source>
        <dbReference type="Proteomes" id="UP000076630"/>
    </source>
</evidence>
<evidence type="ECO:0000256" key="4">
    <source>
        <dbReference type="ARBA" id="ARBA00022991"/>
    </source>
</evidence>